<dbReference type="GO" id="GO:0003677">
    <property type="term" value="F:DNA binding"/>
    <property type="evidence" value="ECO:0007669"/>
    <property type="project" value="UniProtKB-KW"/>
</dbReference>
<evidence type="ECO:0000256" key="3">
    <source>
        <dbReference type="ARBA" id="ARBA00023163"/>
    </source>
</evidence>
<accession>A0A840WSV4</accession>
<dbReference type="SUPFAM" id="SSF48498">
    <property type="entry name" value="Tetracyclin repressor-like, C-terminal domain"/>
    <property type="match status" value="1"/>
</dbReference>
<evidence type="ECO:0000313" key="5">
    <source>
        <dbReference type="EMBL" id="MBB5514290.1"/>
    </source>
</evidence>
<sequence>MEFDPDTAKATIMGVFWTKGYEATSLSDLESATSLVRTSLYNSFGKKPEMFLDSLKLYHETIENQIEAITRGRGSESLIEVISAMMEGSDKSPQQPAGCLMVMSATQSKSIEPRHLQLVLDYRQMLVRKAKRVLERDRQSGRLARYVDPEGAAEFLVCVVWGALAAQCLSAERDAAADGADMLKMTIQHWLTN</sequence>
<keyword evidence="6" id="KW-1185">Reference proteome</keyword>
<dbReference type="Pfam" id="PF00440">
    <property type="entry name" value="TetR_N"/>
    <property type="match status" value="1"/>
</dbReference>
<dbReference type="AlphaFoldDB" id="A0A840WSV4"/>
<gene>
    <name evidence="5" type="ORF">FHS89_000288</name>
</gene>
<keyword evidence="3" id="KW-0804">Transcription</keyword>
<dbReference type="Gene3D" id="1.10.10.60">
    <property type="entry name" value="Homeodomain-like"/>
    <property type="match status" value="1"/>
</dbReference>
<dbReference type="EMBL" id="JACIJS010000001">
    <property type="protein sequence ID" value="MBB5514290.1"/>
    <property type="molecule type" value="Genomic_DNA"/>
</dbReference>
<dbReference type="InterPro" id="IPR009057">
    <property type="entry name" value="Homeodomain-like_sf"/>
</dbReference>
<dbReference type="PANTHER" id="PTHR47506:SF1">
    <property type="entry name" value="HTH-TYPE TRANSCRIPTIONAL REGULATOR YJDC"/>
    <property type="match status" value="1"/>
</dbReference>
<feature type="domain" description="HTH tetR-type" evidence="4">
    <location>
        <begin position="14"/>
        <end position="52"/>
    </location>
</feature>
<reference evidence="5 6" key="1">
    <citation type="submission" date="2020-08" db="EMBL/GenBank/DDBJ databases">
        <title>Genomic Encyclopedia of Type Strains, Phase IV (KMG-IV): sequencing the most valuable type-strain genomes for metagenomic binning, comparative biology and taxonomic classification.</title>
        <authorList>
            <person name="Goeker M."/>
        </authorList>
    </citation>
    <scope>NUCLEOTIDE SEQUENCE [LARGE SCALE GENOMIC DNA]</scope>
    <source>
        <strain evidence="5 6">DSM 103377</strain>
    </source>
</reference>
<evidence type="ECO:0000313" key="6">
    <source>
        <dbReference type="Proteomes" id="UP000553766"/>
    </source>
</evidence>
<dbReference type="Proteomes" id="UP000553766">
    <property type="component" value="Unassembled WGS sequence"/>
</dbReference>
<dbReference type="InterPro" id="IPR036271">
    <property type="entry name" value="Tet_transcr_reg_TetR-rel_C_sf"/>
</dbReference>
<evidence type="ECO:0000256" key="1">
    <source>
        <dbReference type="ARBA" id="ARBA00023015"/>
    </source>
</evidence>
<keyword evidence="1" id="KW-0805">Transcription regulation</keyword>
<dbReference type="SUPFAM" id="SSF46689">
    <property type="entry name" value="Homeodomain-like"/>
    <property type="match status" value="1"/>
</dbReference>
<protein>
    <submittedName>
        <fullName evidence="5">TetR/AcrR family transcriptional repressor of nem operon</fullName>
    </submittedName>
</protein>
<dbReference type="RefSeq" id="WP_184007720.1">
    <property type="nucleotide sequence ID" value="NZ_JACIJS010000001.1"/>
</dbReference>
<evidence type="ECO:0000256" key="2">
    <source>
        <dbReference type="ARBA" id="ARBA00023125"/>
    </source>
</evidence>
<name>A0A840WSV4_9RHOB</name>
<dbReference type="Gene3D" id="1.10.357.10">
    <property type="entry name" value="Tetracycline Repressor, domain 2"/>
    <property type="match status" value="1"/>
</dbReference>
<dbReference type="InterPro" id="IPR001647">
    <property type="entry name" value="HTH_TetR"/>
</dbReference>
<dbReference type="PANTHER" id="PTHR47506">
    <property type="entry name" value="TRANSCRIPTIONAL REGULATORY PROTEIN"/>
    <property type="match status" value="1"/>
</dbReference>
<evidence type="ECO:0000259" key="4">
    <source>
        <dbReference type="Pfam" id="PF00440"/>
    </source>
</evidence>
<proteinExistence type="predicted"/>
<organism evidence="5 6">
    <name type="scientific">Rubricella aquisinus</name>
    <dbReference type="NCBI Taxonomy" id="2028108"/>
    <lineage>
        <taxon>Bacteria</taxon>
        <taxon>Pseudomonadati</taxon>
        <taxon>Pseudomonadota</taxon>
        <taxon>Alphaproteobacteria</taxon>
        <taxon>Rhodobacterales</taxon>
        <taxon>Paracoccaceae</taxon>
        <taxon>Rubricella</taxon>
    </lineage>
</organism>
<comment type="caution">
    <text evidence="5">The sequence shown here is derived from an EMBL/GenBank/DDBJ whole genome shotgun (WGS) entry which is preliminary data.</text>
</comment>
<keyword evidence="2" id="KW-0238">DNA-binding</keyword>